<feature type="region of interest" description="Disordered" evidence="1">
    <location>
        <begin position="44"/>
        <end position="99"/>
    </location>
</feature>
<dbReference type="HOGENOM" id="CLU_1205212_0_0_1"/>
<dbReference type="EMBL" id="AWNI01000004">
    <property type="protein sequence ID" value="ETS64748.1"/>
    <property type="molecule type" value="Genomic_DNA"/>
</dbReference>
<feature type="compositionally biased region" description="Low complexity" evidence="1">
    <location>
        <begin position="61"/>
        <end position="75"/>
    </location>
</feature>
<feature type="compositionally biased region" description="Low complexity" evidence="1">
    <location>
        <begin position="196"/>
        <end position="210"/>
    </location>
</feature>
<accession>W3VT23</accession>
<feature type="region of interest" description="Disordered" evidence="1">
    <location>
        <begin position="196"/>
        <end position="219"/>
    </location>
</feature>
<organism evidence="2 3">
    <name type="scientific">Moesziomyces aphidis</name>
    <name type="common">Pseudozyma aphidis</name>
    <dbReference type="NCBI Taxonomy" id="84754"/>
    <lineage>
        <taxon>Eukaryota</taxon>
        <taxon>Fungi</taxon>
        <taxon>Dikarya</taxon>
        <taxon>Basidiomycota</taxon>
        <taxon>Ustilaginomycotina</taxon>
        <taxon>Ustilaginomycetes</taxon>
        <taxon>Ustilaginales</taxon>
        <taxon>Ustilaginaceae</taxon>
        <taxon>Moesziomyces</taxon>
    </lineage>
</organism>
<sequence length="230" mass="24581">MQAEQERDRASGTDPAVLYRSQAENLVGLAWLCARLRSDAIVASSKGAGNARSRRKTGSVPSPQQEQQSTLQSLSCGDCSDAHFRPNPGRQAISTLDPPHLTNAPTILLPFLTLLPGQPPHTTILPSSQGDVASLTLPPSSPLATTAFFFAPPPSLAANSVLPCRQIDLPATIPKHRTPALASAQTASPQSYLILPSSRSRPTRFRSPTPSRHRRLESATRLHSAALFST</sequence>
<gene>
    <name evidence="2" type="ORF">PaG_00705</name>
</gene>
<proteinExistence type="predicted"/>
<dbReference type="Proteomes" id="UP000019462">
    <property type="component" value="Unassembled WGS sequence"/>
</dbReference>
<keyword evidence="3" id="KW-1185">Reference proteome</keyword>
<name>W3VT23_MOEAP</name>
<dbReference type="AlphaFoldDB" id="W3VT23"/>
<protein>
    <submittedName>
        <fullName evidence="2">Uncharacterized protein</fullName>
    </submittedName>
</protein>
<comment type="caution">
    <text evidence="2">The sequence shown here is derived from an EMBL/GenBank/DDBJ whole genome shotgun (WGS) entry which is preliminary data.</text>
</comment>
<reference evidence="2 3" key="1">
    <citation type="journal article" date="2014" name="Genome Announc.">
        <title>Genome sequence of the basidiomycetous fungus Pseudozyma aphidis DSM70725, an efficient producer of biosurfactant mannosylerythritol lipids.</title>
        <authorList>
            <person name="Lorenz S."/>
            <person name="Guenther M."/>
            <person name="Grumaz C."/>
            <person name="Rupp S."/>
            <person name="Zibek S."/>
            <person name="Sohn K."/>
        </authorList>
    </citation>
    <scope>NUCLEOTIDE SEQUENCE [LARGE SCALE GENOMIC DNA]</scope>
    <source>
        <strain evidence="3">ATCC 32657 / CBS 517.83 / DSM 70725 / JCM 10318 / NBRC 10182 / NRRL Y-7954 / St-0401</strain>
    </source>
</reference>
<evidence type="ECO:0000313" key="2">
    <source>
        <dbReference type="EMBL" id="ETS64748.1"/>
    </source>
</evidence>
<evidence type="ECO:0000313" key="3">
    <source>
        <dbReference type="Proteomes" id="UP000019462"/>
    </source>
</evidence>
<evidence type="ECO:0000256" key="1">
    <source>
        <dbReference type="SAM" id="MobiDB-lite"/>
    </source>
</evidence>